<evidence type="ECO:0000313" key="1">
    <source>
        <dbReference type="EMBL" id="KAJ8477912.1"/>
    </source>
</evidence>
<dbReference type="EMBL" id="JAQQAF010000006">
    <property type="protein sequence ID" value="KAJ8477912.1"/>
    <property type="molecule type" value="Genomic_DNA"/>
</dbReference>
<evidence type="ECO:0000313" key="2">
    <source>
        <dbReference type="Proteomes" id="UP001222027"/>
    </source>
</evidence>
<comment type="caution">
    <text evidence="1">The sequence shown here is derived from an EMBL/GenBank/DDBJ whole genome shotgun (WGS) entry which is preliminary data.</text>
</comment>
<sequence length="84" mass="8921">MDLLSYVCWFAAGEHTPADRARSVQVHRGRWGRAPDAGGDEAGGMGAALRRSCAVSLVGTAASQGQSRKFSSRSLEKKALVMDL</sequence>
<name>A0AAV8QHK4_ENSVE</name>
<dbReference type="Proteomes" id="UP001222027">
    <property type="component" value="Unassembled WGS sequence"/>
</dbReference>
<reference evidence="1 2" key="1">
    <citation type="submission" date="2022-12" db="EMBL/GenBank/DDBJ databases">
        <title>Chromosome-scale assembly of the Ensete ventricosum genome.</title>
        <authorList>
            <person name="Dussert Y."/>
            <person name="Stocks J."/>
            <person name="Wendawek A."/>
            <person name="Woldeyes F."/>
            <person name="Nichols R.A."/>
            <person name="Borrell J.S."/>
        </authorList>
    </citation>
    <scope>NUCLEOTIDE SEQUENCE [LARGE SCALE GENOMIC DNA]</scope>
    <source>
        <strain evidence="2">cv. Maze</strain>
        <tissue evidence="1">Seeds</tissue>
    </source>
</reference>
<dbReference type="AlphaFoldDB" id="A0AAV8QHK4"/>
<gene>
    <name evidence="1" type="ORF">OPV22_021639</name>
</gene>
<protein>
    <submittedName>
        <fullName evidence="1">Uncharacterized protein</fullName>
    </submittedName>
</protein>
<proteinExistence type="predicted"/>
<accession>A0AAV8QHK4</accession>
<organism evidence="1 2">
    <name type="scientific">Ensete ventricosum</name>
    <name type="common">Abyssinian banana</name>
    <name type="synonym">Musa ensete</name>
    <dbReference type="NCBI Taxonomy" id="4639"/>
    <lineage>
        <taxon>Eukaryota</taxon>
        <taxon>Viridiplantae</taxon>
        <taxon>Streptophyta</taxon>
        <taxon>Embryophyta</taxon>
        <taxon>Tracheophyta</taxon>
        <taxon>Spermatophyta</taxon>
        <taxon>Magnoliopsida</taxon>
        <taxon>Liliopsida</taxon>
        <taxon>Zingiberales</taxon>
        <taxon>Musaceae</taxon>
        <taxon>Ensete</taxon>
    </lineage>
</organism>
<keyword evidence="2" id="KW-1185">Reference proteome</keyword>